<evidence type="ECO:0000256" key="3">
    <source>
        <dbReference type="ARBA" id="ARBA00023235"/>
    </source>
</evidence>
<dbReference type="CDD" id="cd02570">
    <property type="entry name" value="PseudoU_synth_EcTruA"/>
    <property type="match status" value="1"/>
</dbReference>
<organism evidence="9 10">
    <name type="scientific">Neptunomonas antarctica</name>
    <dbReference type="NCBI Taxonomy" id="619304"/>
    <lineage>
        <taxon>Bacteria</taxon>
        <taxon>Pseudomonadati</taxon>
        <taxon>Pseudomonadota</taxon>
        <taxon>Gammaproteobacteria</taxon>
        <taxon>Oceanospirillales</taxon>
        <taxon>Oceanospirillaceae</taxon>
        <taxon>Neptunomonas</taxon>
    </lineage>
</organism>
<dbReference type="InterPro" id="IPR020097">
    <property type="entry name" value="PsdUridine_synth_TruA_a/b_dom"/>
</dbReference>
<feature type="domain" description="Pseudouridine synthase I TruA alpha/beta" evidence="8">
    <location>
        <begin position="30"/>
        <end position="128"/>
    </location>
</feature>
<dbReference type="Proteomes" id="UP000185999">
    <property type="component" value="Unassembled WGS sequence"/>
</dbReference>
<evidence type="ECO:0000313" key="10">
    <source>
        <dbReference type="Proteomes" id="UP000185999"/>
    </source>
</evidence>
<accession>A0A1N7PI18</accession>
<evidence type="ECO:0000256" key="6">
    <source>
        <dbReference type="PIRSR" id="PIRSR001430-2"/>
    </source>
</evidence>
<evidence type="ECO:0000313" key="9">
    <source>
        <dbReference type="EMBL" id="SIT10160.1"/>
    </source>
</evidence>
<dbReference type="InterPro" id="IPR020103">
    <property type="entry name" value="PsdUridine_synth_cat_dom_sf"/>
</dbReference>
<dbReference type="InterPro" id="IPR001406">
    <property type="entry name" value="PsdUridine_synth_TruA"/>
</dbReference>
<dbReference type="GO" id="GO:0160147">
    <property type="term" value="F:tRNA pseudouridine(38-40) synthase activity"/>
    <property type="evidence" value="ECO:0007669"/>
    <property type="project" value="UniProtKB-EC"/>
</dbReference>
<proteinExistence type="inferred from homology"/>
<evidence type="ECO:0000256" key="5">
    <source>
        <dbReference type="PIRSR" id="PIRSR001430-1"/>
    </source>
</evidence>
<dbReference type="GO" id="GO:0003723">
    <property type="term" value="F:RNA binding"/>
    <property type="evidence" value="ECO:0007669"/>
    <property type="project" value="InterPro"/>
</dbReference>
<keyword evidence="2 4" id="KW-0819">tRNA processing</keyword>
<keyword evidence="3 4" id="KW-0413">Isomerase</keyword>
<feature type="binding site" evidence="4 6">
    <location>
        <position position="135"/>
    </location>
    <ligand>
        <name>substrate</name>
    </ligand>
</feature>
<dbReference type="RefSeq" id="WP_420798932.1">
    <property type="nucleotide sequence ID" value="NZ_FTOE01000015.1"/>
</dbReference>
<dbReference type="InterPro" id="IPR020095">
    <property type="entry name" value="PsdUridine_synth_TruA_C"/>
</dbReference>
<name>A0A1N7PI18_9GAMM</name>
<dbReference type="PANTHER" id="PTHR11142:SF0">
    <property type="entry name" value="TRNA PSEUDOURIDINE SYNTHASE-LIKE 1"/>
    <property type="match status" value="1"/>
</dbReference>
<dbReference type="GO" id="GO:0031119">
    <property type="term" value="P:tRNA pseudouridine synthesis"/>
    <property type="evidence" value="ECO:0007669"/>
    <property type="project" value="UniProtKB-UniRule"/>
</dbReference>
<feature type="active site" description="Nucleophile" evidence="4 5">
    <location>
        <position position="77"/>
    </location>
</feature>
<comment type="function">
    <text evidence="4">Formation of pseudouridine at positions 38, 39 and 40 in the anticodon stem and loop of transfer RNAs.</text>
</comment>
<keyword evidence="10" id="KW-1185">Reference proteome</keyword>
<dbReference type="PANTHER" id="PTHR11142">
    <property type="entry name" value="PSEUDOURIDYLATE SYNTHASE"/>
    <property type="match status" value="1"/>
</dbReference>
<comment type="subunit">
    <text evidence="4">Homodimer.</text>
</comment>
<dbReference type="FunFam" id="3.30.70.580:FF:000001">
    <property type="entry name" value="tRNA pseudouridine synthase A"/>
    <property type="match status" value="1"/>
</dbReference>
<evidence type="ECO:0000259" key="8">
    <source>
        <dbReference type="Pfam" id="PF01416"/>
    </source>
</evidence>
<gene>
    <name evidence="4" type="primary">truA</name>
    <name evidence="9" type="ORF">SAMN05421760_11517</name>
</gene>
<comment type="catalytic activity">
    <reaction evidence="4 7">
        <text>uridine(38/39/40) in tRNA = pseudouridine(38/39/40) in tRNA</text>
        <dbReference type="Rhea" id="RHEA:22376"/>
        <dbReference type="Rhea" id="RHEA-COMP:10085"/>
        <dbReference type="Rhea" id="RHEA-COMP:10087"/>
        <dbReference type="ChEBI" id="CHEBI:65314"/>
        <dbReference type="ChEBI" id="CHEBI:65315"/>
        <dbReference type="EC" id="5.4.99.12"/>
    </reaction>
</comment>
<sequence>MTIENIQLGSIQLENTQGATSVAPYRYALCVEYAGARYNGWQIQKNDEVPTIQGHVQKALSVVANEPVSVVCAGRTDAGVNGTYQIIHFDTTAKREGRAWVLGANTNLPDDIALRWAVPVDNSFHARFSARERRYRYLIYSHPIKPALLSKGITWTYKTLDIERMRAAGDHLVGIHDFSSYRAVACQAKSPVRDIKALNVYQSGELIVIDVQANAFLQHMVRNIAGVLMTVGAGEAEPMWAKEVLEAKNRCAGGITAPSSGLYFVDVKYPEVYPLPKSKLGPYFLNITG</sequence>
<feature type="domain" description="Pseudouridine synthase I TruA alpha/beta" evidence="8">
    <location>
        <begin position="170"/>
        <end position="270"/>
    </location>
</feature>
<dbReference type="InterPro" id="IPR020094">
    <property type="entry name" value="TruA/RsuA/RluB/E/F_N"/>
</dbReference>
<dbReference type="Gene3D" id="3.30.70.580">
    <property type="entry name" value="Pseudouridine synthase I, catalytic domain, N-terminal subdomain"/>
    <property type="match status" value="1"/>
</dbReference>
<dbReference type="PIRSF" id="PIRSF001430">
    <property type="entry name" value="tRNA_psdUrid_synth"/>
    <property type="match status" value="1"/>
</dbReference>
<dbReference type="Gene3D" id="3.30.70.660">
    <property type="entry name" value="Pseudouridine synthase I, catalytic domain, C-terminal subdomain"/>
    <property type="match status" value="1"/>
</dbReference>
<comment type="caution">
    <text evidence="4">Lacks conserved residue(s) required for the propagation of feature annotation.</text>
</comment>
<comment type="similarity">
    <text evidence="1 4 7">Belongs to the tRNA pseudouridine synthase TruA family.</text>
</comment>
<evidence type="ECO:0000256" key="2">
    <source>
        <dbReference type="ARBA" id="ARBA00022694"/>
    </source>
</evidence>
<evidence type="ECO:0000256" key="1">
    <source>
        <dbReference type="ARBA" id="ARBA00009375"/>
    </source>
</evidence>
<dbReference type="EC" id="5.4.99.12" evidence="4"/>
<evidence type="ECO:0000256" key="7">
    <source>
        <dbReference type="RuleBase" id="RU003792"/>
    </source>
</evidence>
<dbReference type="Pfam" id="PF01416">
    <property type="entry name" value="PseudoU_synth_1"/>
    <property type="match status" value="2"/>
</dbReference>
<dbReference type="AlphaFoldDB" id="A0A1N7PI18"/>
<dbReference type="NCBIfam" id="TIGR00071">
    <property type="entry name" value="hisT_truA"/>
    <property type="match status" value="1"/>
</dbReference>
<dbReference type="EMBL" id="FTOE01000015">
    <property type="protein sequence ID" value="SIT10160.1"/>
    <property type="molecule type" value="Genomic_DNA"/>
</dbReference>
<dbReference type="STRING" id="619304.SAMN05421760_11517"/>
<evidence type="ECO:0000256" key="4">
    <source>
        <dbReference type="HAMAP-Rule" id="MF_00171"/>
    </source>
</evidence>
<dbReference type="SUPFAM" id="SSF55120">
    <property type="entry name" value="Pseudouridine synthase"/>
    <property type="match status" value="1"/>
</dbReference>
<dbReference type="HAMAP" id="MF_00171">
    <property type="entry name" value="TruA"/>
    <property type="match status" value="1"/>
</dbReference>
<protein>
    <recommendedName>
        <fullName evidence="4">tRNA pseudouridine synthase A</fullName>
        <ecNumber evidence="4">5.4.99.12</ecNumber>
    </recommendedName>
    <alternativeName>
        <fullName evidence="4">tRNA pseudouridine(38-40) synthase</fullName>
    </alternativeName>
    <alternativeName>
        <fullName evidence="4">tRNA pseudouridylate synthase I</fullName>
    </alternativeName>
    <alternativeName>
        <fullName evidence="4">tRNA-uridine isomerase I</fullName>
    </alternativeName>
</protein>
<reference evidence="10" key="1">
    <citation type="submission" date="2017-01" db="EMBL/GenBank/DDBJ databases">
        <authorList>
            <person name="Varghese N."/>
            <person name="Submissions S."/>
        </authorList>
    </citation>
    <scope>NUCLEOTIDE SEQUENCE [LARGE SCALE GENOMIC DNA]</scope>
    <source>
        <strain evidence="10">DSM 22306</strain>
    </source>
</reference>